<evidence type="ECO:0000313" key="1">
    <source>
        <dbReference type="EMBL" id="CAF2909903.1"/>
    </source>
</evidence>
<keyword evidence="2" id="KW-1185">Reference proteome</keyword>
<gene>
    <name evidence="1" type="ORF">LSAA_9116</name>
</gene>
<reference evidence="1" key="1">
    <citation type="submission" date="2021-02" db="EMBL/GenBank/DDBJ databases">
        <authorList>
            <person name="Bekaert M."/>
        </authorList>
    </citation>
    <scope>NUCLEOTIDE SEQUENCE</scope>
    <source>
        <strain evidence="1">IoA-00</strain>
    </source>
</reference>
<dbReference type="AlphaFoldDB" id="A0A7R8CRT4"/>
<dbReference type="Proteomes" id="UP000675881">
    <property type="component" value="Chromosome 4"/>
</dbReference>
<protein>
    <submittedName>
        <fullName evidence="1">(salmon louse) hypothetical protein</fullName>
    </submittedName>
</protein>
<dbReference type="OrthoDB" id="6374346at2759"/>
<accession>A0A7R8CRT4</accession>
<proteinExistence type="predicted"/>
<sequence>MECCMNIYLYTAWKKKILLSITHRTQVSLIFLRKIANRQNTLFFKTVSPAPVPRCSPFIIINKLAEFSNLVSDSNPYFPVPPCEYGGPLEAIRAGDYEAVFVLARPELVPRHNFYELVWFLKFGAERLGRILRGEEKFIADQNILREGYQHYTPYVRTRQIGHDTFRDPIIINDKRLYNRIVGSRLRWLFADKGITRRHEGQKRISREDQTDITSHRLD</sequence>
<name>A0A7R8CRT4_LEPSM</name>
<organism evidence="1 2">
    <name type="scientific">Lepeophtheirus salmonis</name>
    <name type="common">Salmon louse</name>
    <name type="synonym">Caligus salmonis</name>
    <dbReference type="NCBI Taxonomy" id="72036"/>
    <lineage>
        <taxon>Eukaryota</taxon>
        <taxon>Metazoa</taxon>
        <taxon>Ecdysozoa</taxon>
        <taxon>Arthropoda</taxon>
        <taxon>Crustacea</taxon>
        <taxon>Multicrustacea</taxon>
        <taxon>Hexanauplia</taxon>
        <taxon>Copepoda</taxon>
        <taxon>Siphonostomatoida</taxon>
        <taxon>Caligidae</taxon>
        <taxon>Lepeophtheirus</taxon>
    </lineage>
</organism>
<evidence type="ECO:0000313" key="2">
    <source>
        <dbReference type="Proteomes" id="UP000675881"/>
    </source>
</evidence>
<dbReference type="EMBL" id="HG994583">
    <property type="protein sequence ID" value="CAF2909903.1"/>
    <property type="molecule type" value="Genomic_DNA"/>
</dbReference>